<keyword evidence="9 21" id="KW-0813">Transport</keyword>
<dbReference type="EMBL" id="VJMF01000046">
    <property type="protein sequence ID" value="TRL32447.1"/>
    <property type="molecule type" value="Genomic_DNA"/>
</dbReference>
<evidence type="ECO:0000256" key="11">
    <source>
        <dbReference type="ARBA" id="ARBA00022692"/>
    </source>
</evidence>
<feature type="domain" description="Cytochrome oxidase subunit II transmembrane region profile" evidence="26">
    <location>
        <begin position="36"/>
        <end position="132"/>
    </location>
</feature>
<dbReference type="InterPro" id="IPR006311">
    <property type="entry name" value="TAT_signal"/>
</dbReference>
<comment type="catalytic activity">
    <reaction evidence="19 22">
        <text>4 Fe(II)-[cytochrome c] + O2 + 8 H(+)(in) = 4 Fe(III)-[cytochrome c] + 2 H2O + 4 H(+)(out)</text>
        <dbReference type="Rhea" id="RHEA:11436"/>
        <dbReference type="Rhea" id="RHEA-COMP:10350"/>
        <dbReference type="Rhea" id="RHEA-COMP:14399"/>
        <dbReference type="ChEBI" id="CHEBI:15377"/>
        <dbReference type="ChEBI" id="CHEBI:15378"/>
        <dbReference type="ChEBI" id="CHEBI:15379"/>
        <dbReference type="ChEBI" id="CHEBI:29033"/>
        <dbReference type="ChEBI" id="CHEBI:29034"/>
        <dbReference type="EC" id="7.1.1.9"/>
    </reaction>
</comment>
<sequence>MLIGRRPTLRRAALTAGAVFSLLLLAGVASAEVLGQPTPGGLGLPATVTEVGAETQFFYNVILLPIISFIGLFVLGLLIYVCWRFNEHANPVPSKLTHHTGLEVVWTLVPVLILVFIAIPSFRLLAHQVEIPEPKVTIKVTGNQWYWSYAYPEDQGGGFSFDQFMKTDADLKPENGDVRLLSVDNEAVVPVGEVIKLQVVASDVIHSYTIPAFTVRIDAVPGRLNETWFKAEKEGIFYGQCSKICGKDHAFMPAAIRVVSKEKYAEWLVEAKKKFAKVDDGRVRVAAEADVR</sequence>
<accession>A0A549SS73</accession>
<proteinExistence type="inferred from homology"/>
<protein>
    <recommendedName>
        <fullName evidence="22">Cytochrome c oxidase subunit 2</fullName>
        <ecNumber evidence="22">7.1.1.9</ecNumber>
    </recommendedName>
</protein>
<dbReference type="PANTHER" id="PTHR22888">
    <property type="entry name" value="CYTOCHROME C OXIDASE, SUBUNIT II"/>
    <property type="match status" value="1"/>
</dbReference>
<dbReference type="GO" id="GO:0005886">
    <property type="term" value="C:plasma membrane"/>
    <property type="evidence" value="ECO:0007669"/>
    <property type="project" value="UniProtKB-SubCell"/>
</dbReference>
<dbReference type="CDD" id="cd13912">
    <property type="entry name" value="CcO_II_C"/>
    <property type="match status" value="1"/>
</dbReference>
<evidence type="ECO:0000259" key="25">
    <source>
        <dbReference type="PROSITE" id="PS50857"/>
    </source>
</evidence>
<comment type="function">
    <text evidence="18 22">Subunits I and II form the functional core of the enzyme complex. Electrons originating in cytochrome c are transferred via heme a and Cu(A) to the binuclear center formed by heme a3 and Cu(B).</text>
</comment>
<keyword evidence="16 22" id="KW-0186">Copper</keyword>
<dbReference type="Gene3D" id="2.60.40.420">
    <property type="entry name" value="Cupredoxins - blue copper proteins"/>
    <property type="match status" value="1"/>
</dbReference>
<keyword evidence="10 21" id="KW-0679">Respiratory chain</keyword>
<comment type="subcellular location">
    <subcellularLocation>
        <location evidence="21">Cell membrane</location>
        <topology evidence="21">Multi-pass membrane protein</topology>
    </subcellularLocation>
    <subcellularLocation>
        <location evidence="3">Membrane</location>
        <topology evidence="3">Multi-pass membrane protein</topology>
    </subcellularLocation>
</comment>
<dbReference type="GO" id="GO:0004129">
    <property type="term" value="F:cytochrome-c oxidase activity"/>
    <property type="evidence" value="ECO:0007669"/>
    <property type="project" value="UniProtKB-EC"/>
</dbReference>
<evidence type="ECO:0000256" key="22">
    <source>
        <dbReference type="RuleBase" id="RU004024"/>
    </source>
</evidence>
<evidence type="ECO:0000256" key="21">
    <source>
        <dbReference type="RuleBase" id="RU000456"/>
    </source>
</evidence>
<comment type="cofactor">
    <cofactor evidence="22">
        <name>Cu cation</name>
        <dbReference type="ChEBI" id="CHEBI:23378"/>
    </cofactor>
    <text evidence="22">Binds a copper A center.</text>
</comment>
<dbReference type="GO" id="GO:0050304">
    <property type="term" value="F:nitrous-oxide reductase activity"/>
    <property type="evidence" value="ECO:0007669"/>
    <property type="project" value="UniProtKB-EC"/>
</dbReference>
<evidence type="ECO:0000256" key="2">
    <source>
        <dbReference type="ARBA" id="ARBA00003034"/>
    </source>
</evidence>
<keyword evidence="11 21" id="KW-0812">Transmembrane</keyword>
<gene>
    <name evidence="27" type="primary">coxB</name>
    <name evidence="27" type="ORF">FM996_12065</name>
</gene>
<dbReference type="SUPFAM" id="SSF49503">
    <property type="entry name" value="Cupredoxins"/>
    <property type="match status" value="1"/>
</dbReference>
<dbReference type="InterPro" id="IPR011759">
    <property type="entry name" value="Cyt_c_oxidase_su2_TM_dom"/>
</dbReference>
<dbReference type="Gene3D" id="1.10.287.90">
    <property type="match status" value="1"/>
</dbReference>
<evidence type="ECO:0000256" key="16">
    <source>
        <dbReference type="ARBA" id="ARBA00023008"/>
    </source>
</evidence>
<comment type="similarity">
    <text evidence="6 21">Belongs to the cytochrome c oxidase subunit 2 family.</text>
</comment>
<feature type="transmembrane region" description="Helical" evidence="23">
    <location>
        <begin position="59"/>
        <end position="83"/>
    </location>
</feature>
<evidence type="ECO:0000256" key="1">
    <source>
        <dbReference type="ARBA" id="ARBA00001913"/>
    </source>
</evidence>
<comment type="function">
    <text evidence="2">Nitrous-oxide reductase is part of a bacterial respiratory system which is activated under anaerobic conditions in the presence of nitrate or nitrous oxide.</text>
</comment>
<comment type="similarity">
    <text evidence="7">Belongs to the NosZ family.</text>
</comment>
<feature type="domain" description="Cytochrome oxidase subunit II copper A binding" evidence="25">
    <location>
        <begin position="133"/>
        <end position="270"/>
    </location>
</feature>
<dbReference type="InterPro" id="IPR002429">
    <property type="entry name" value="CcO_II-like_C"/>
</dbReference>
<evidence type="ECO:0000256" key="13">
    <source>
        <dbReference type="ARBA" id="ARBA00022967"/>
    </source>
</evidence>
<comment type="cofactor">
    <cofactor evidence="1">
        <name>Ca(2+)</name>
        <dbReference type="ChEBI" id="CHEBI:29108"/>
    </cofactor>
</comment>
<dbReference type="InterPro" id="IPR014222">
    <property type="entry name" value="Cyt_c_oxidase_su2"/>
</dbReference>
<comment type="caution">
    <text evidence="27">The sequence shown here is derived from an EMBL/GenBank/DDBJ whole genome shotgun (WGS) entry which is preliminary data.</text>
</comment>
<dbReference type="InterPro" id="IPR036257">
    <property type="entry name" value="Cyt_c_oxidase_su2_TM_sf"/>
</dbReference>
<keyword evidence="17 23" id="KW-0472">Membrane</keyword>
<dbReference type="Pfam" id="PF02790">
    <property type="entry name" value="COX2_TM"/>
    <property type="match status" value="1"/>
</dbReference>
<dbReference type="InterPro" id="IPR045187">
    <property type="entry name" value="CcO_II"/>
</dbReference>
<comment type="subunit">
    <text evidence="8">Homodimer.</text>
</comment>
<evidence type="ECO:0000313" key="27">
    <source>
        <dbReference type="EMBL" id="TRL32447.1"/>
    </source>
</evidence>
<evidence type="ECO:0000256" key="8">
    <source>
        <dbReference type="ARBA" id="ARBA00011738"/>
    </source>
</evidence>
<dbReference type="GO" id="GO:0042773">
    <property type="term" value="P:ATP synthesis coupled electron transport"/>
    <property type="evidence" value="ECO:0007669"/>
    <property type="project" value="TreeGrafter"/>
</dbReference>
<dbReference type="NCBIfam" id="TIGR02866">
    <property type="entry name" value="CoxB"/>
    <property type="match status" value="1"/>
</dbReference>
<dbReference type="InterPro" id="IPR008972">
    <property type="entry name" value="Cupredoxin"/>
</dbReference>
<evidence type="ECO:0000256" key="5">
    <source>
        <dbReference type="ARBA" id="ARBA00006790"/>
    </source>
</evidence>
<evidence type="ECO:0000256" key="12">
    <source>
        <dbReference type="ARBA" id="ARBA00022723"/>
    </source>
</evidence>
<dbReference type="PROSITE" id="PS00078">
    <property type="entry name" value="COX2"/>
    <property type="match status" value="1"/>
</dbReference>
<evidence type="ECO:0000256" key="7">
    <source>
        <dbReference type="ARBA" id="ARBA00010372"/>
    </source>
</evidence>
<dbReference type="PROSITE" id="PS50999">
    <property type="entry name" value="COX2_TM"/>
    <property type="match status" value="1"/>
</dbReference>
<evidence type="ECO:0000256" key="4">
    <source>
        <dbReference type="ARBA" id="ARBA00004779"/>
    </source>
</evidence>
<dbReference type="AlphaFoldDB" id="A0A549SS73"/>
<evidence type="ECO:0000256" key="6">
    <source>
        <dbReference type="ARBA" id="ARBA00007866"/>
    </source>
</evidence>
<evidence type="ECO:0000256" key="20">
    <source>
        <dbReference type="ARBA" id="ARBA00049555"/>
    </source>
</evidence>
<dbReference type="EC" id="7.1.1.9" evidence="22"/>
<feature type="signal peptide" evidence="24">
    <location>
        <begin position="1"/>
        <end position="31"/>
    </location>
</feature>
<dbReference type="InterPro" id="IPR001505">
    <property type="entry name" value="Copper_CuA"/>
</dbReference>
<dbReference type="PRINTS" id="PR01166">
    <property type="entry name" value="CYCOXIDASEII"/>
</dbReference>
<dbReference type="PROSITE" id="PS51318">
    <property type="entry name" value="TAT"/>
    <property type="match status" value="1"/>
</dbReference>
<dbReference type="PROSITE" id="PS50857">
    <property type="entry name" value="COX2_CUA"/>
    <property type="match status" value="1"/>
</dbReference>
<keyword evidence="15 23" id="KW-1133">Transmembrane helix</keyword>
<keyword evidence="12 22" id="KW-0479">Metal-binding</keyword>
<dbReference type="RefSeq" id="WP_142863220.1">
    <property type="nucleotide sequence ID" value="NZ_VJMF01000046.1"/>
</dbReference>
<name>A0A549SS73_METSR</name>
<feature type="chain" id="PRO_5021774707" description="Cytochrome c oxidase subunit 2" evidence="24">
    <location>
        <begin position="32"/>
        <end position="292"/>
    </location>
</feature>
<reference evidence="27 28" key="1">
    <citation type="submission" date="2019-07" db="EMBL/GenBank/DDBJ databases">
        <title>Ln-dependent methylotrophs.</title>
        <authorList>
            <person name="Tani A."/>
        </authorList>
    </citation>
    <scope>NUCLEOTIDE SEQUENCE [LARGE SCALE GENOMIC DNA]</scope>
    <source>
        <strain evidence="27 28">SM89A</strain>
    </source>
</reference>
<evidence type="ECO:0000256" key="10">
    <source>
        <dbReference type="ARBA" id="ARBA00022660"/>
    </source>
</evidence>
<dbReference type="PANTHER" id="PTHR22888:SF9">
    <property type="entry name" value="CYTOCHROME C OXIDASE SUBUNIT 2"/>
    <property type="match status" value="1"/>
</dbReference>
<evidence type="ECO:0000256" key="24">
    <source>
        <dbReference type="SAM" id="SignalP"/>
    </source>
</evidence>
<comment type="catalytic activity">
    <reaction evidence="20">
        <text>N2 + 2 Fe(III)-[cytochrome c] + H2O = nitrous oxide + 2 Fe(II)-[cytochrome c] + 2 H(+)</text>
        <dbReference type="Rhea" id="RHEA:43108"/>
        <dbReference type="Rhea" id="RHEA-COMP:10350"/>
        <dbReference type="Rhea" id="RHEA-COMP:14399"/>
        <dbReference type="ChEBI" id="CHEBI:15377"/>
        <dbReference type="ChEBI" id="CHEBI:15378"/>
        <dbReference type="ChEBI" id="CHEBI:17045"/>
        <dbReference type="ChEBI" id="CHEBI:17997"/>
        <dbReference type="ChEBI" id="CHEBI:29033"/>
        <dbReference type="ChEBI" id="CHEBI:29034"/>
        <dbReference type="EC" id="1.7.2.4"/>
    </reaction>
</comment>
<evidence type="ECO:0000313" key="28">
    <source>
        <dbReference type="Proteomes" id="UP000316781"/>
    </source>
</evidence>
<evidence type="ECO:0000256" key="3">
    <source>
        <dbReference type="ARBA" id="ARBA00004141"/>
    </source>
</evidence>
<evidence type="ECO:0000256" key="14">
    <source>
        <dbReference type="ARBA" id="ARBA00022982"/>
    </source>
</evidence>
<evidence type="ECO:0000256" key="23">
    <source>
        <dbReference type="SAM" id="Phobius"/>
    </source>
</evidence>
<evidence type="ECO:0000256" key="9">
    <source>
        <dbReference type="ARBA" id="ARBA00022448"/>
    </source>
</evidence>
<keyword evidence="14 21" id="KW-0249">Electron transport</keyword>
<comment type="similarity">
    <text evidence="5">In the C-terminal section; belongs to the cytochrome c oxidase subunit 2 family.</text>
</comment>
<dbReference type="UniPathway" id="UPA00652">
    <property type="reaction ID" value="UER00709"/>
</dbReference>
<dbReference type="GO" id="GO:0019333">
    <property type="term" value="P:denitrification pathway"/>
    <property type="evidence" value="ECO:0007669"/>
    <property type="project" value="UniProtKB-UniPathway"/>
</dbReference>
<dbReference type="GO" id="GO:0005507">
    <property type="term" value="F:copper ion binding"/>
    <property type="evidence" value="ECO:0007669"/>
    <property type="project" value="InterPro"/>
</dbReference>
<dbReference type="InterPro" id="IPR034210">
    <property type="entry name" value="CcO_II_C"/>
</dbReference>
<evidence type="ECO:0000259" key="26">
    <source>
        <dbReference type="PROSITE" id="PS50999"/>
    </source>
</evidence>
<feature type="transmembrane region" description="Helical" evidence="23">
    <location>
        <begin position="104"/>
        <end position="126"/>
    </location>
</feature>
<dbReference type="Pfam" id="PF00116">
    <property type="entry name" value="COX2"/>
    <property type="match status" value="1"/>
</dbReference>
<evidence type="ECO:0000256" key="17">
    <source>
        <dbReference type="ARBA" id="ARBA00023136"/>
    </source>
</evidence>
<keyword evidence="24" id="KW-0732">Signal</keyword>
<organism evidence="27 28">
    <name type="scientific">Methylosinus sporium</name>
    <dbReference type="NCBI Taxonomy" id="428"/>
    <lineage>
        <taxon>Bacteria</taxon>
        <taxon>Pseudomonadati</taxon>
        <taxon>Pseudomonadota</taxon>
        <taxon>Alphaproteobacteria</taxon>
        <taxon>Hyphomicrobiales</taxon>
        <taxon>Methylocystaceae</taxon>
        <taxon>Methylosinus</taxon>
    </lineage>
</organism>
<comment type="pathway">
    <text evidence="4">Nitrogen metabolism; nitrate reduction (denitrification); dinitrogen from nitrate: step 4/4.</text>
</comment>
<keyword evidence="27" id="KW-0560">Oxidoreductase</keyword>
<dbReference type="SUPFAM" id="SSF81464">
    <property type="entry name" value="Cytochrome c oxidase subunit II-like, transmembrane region"/>
    <property type="match status" value="1"/>
</dbReference>
<evidence type="ECO:0000256" key="18">
    <source>
        <dbReference type="ARBA" id="ARBA00024688"/>
    </source>
</evidence>
<dbReference type="Proteomes" id="UP000316781">
    <property type="component" value="Unassembled WGS sequence"/>
</dbReference>
<keyword evidence="13" id="KW-1278">Translocase</keyword>
<evidence type="ECO:0000256" key="15">
    <source>
        <dbReference type="ARBA" id="ARBA00022989"/>
    </source>
</evidence>
<evidence type="ECO:0000256" key="19">
    <source>
        <dbReference type="ARBA" id="ARBA00047816"/>
    </source>
</evidence>